<feature type="compositionally biased region" description="Gly residues" evidence="1">
    <location>
        <begin position="47"/>
        <end position="69"/>
    </location>
</feature>
<comment type="caution">
    <text evidence="2">The sequence shown here is derived from an EMBL/GenBank/DDBJ whole genome shotgun (WGS) entry which is preliminary data.</text>
</comment>
<feature type="region of interest" description="Disordered" evidence="1">
    <location>
        <begin position="1"/>
        <end position="75"/>
    </location>
</feature>
<proteinExistence type="predicted"/>
<feature type="compositionally biased region" description="Basic and acidic residues" evidence="1">
    <location>
        <begin position="294"/>
        <end position="313"/>
    </location>
</feature>
<protein>
    <submittedName>
        <fullName evidence="2">Uncharacterized protein</fullName>
    </submittedName>
</protein>
<sequence>MPERYHMDSYNSSFGAGSRRERSGGMQRTREMIDYGHGSSYSTPRYRGGGYGAGGSGSGGGGSSGGAGSRGNTSSILGNYGVGANTSGYNSTSSYGATPNYSNTTGYGGASTYDGGASYGGNTSYGDSSSYGGSSAYGHAGYNSGQVVSPWESGMAPPAAAGGNQGGFLPTPRGSGASLLGVGPPSTDIVGAVNQLTQMGSTESKLALNILNAVLNKDGGQGNRQGRTLSSPVRPSPVPVRKFPQRDHQYNPRRSWDNESPLRGRGGHSYGSAGRHIMTDNQFRKTSKIKRGRPRPDTKDIKASAKDQKEKNEATPAATTEAASGQKGNKPEGDGSSASTLSKQSGAKDDKDTETSDDKENAEEMDTAENDEEKELKTKKEAFIPKEILMCHMCDVDNFYSINCYQKHLESKAHKTTAQAYHAQGSAILEILRAEAK</sequence>
<feature type="compositionally biased region" description="Basic and acidic residues" evidence="1">
    <location>
        <begin position="244"/>
        <end position="262"/>
    </location>
</feature>
<name>A0AAW0YP78_CHEQU</name>
<feature type="compositionally biased region" description="Basic and acidic residues" evidence="1">
    <location>
        <begin position="346"/>
        <end position="359"/>
    </location>
</feature>
<dbReference type="AlphaFoldDB" id="A0AAW0YP78"/>
<feature type="non-terminal residue" evidence="2">
    <location>
        <position position="437"/>
    </location>
</feature>
<feature type="compositionally biased region" description="Polar residues" evidence="1">
    <location>
        <begin position="336"/>
        <end position="345"/>
    </location>
</feature>
<keyword evidence="3" id="KW-1185">Reference proteome</keyword>
<evidence type="ECO:0000313" key="2">
    <source>
        <dbReference type="EMBL" id="KAK8753574.1"/>
    </source>
</evidence>
<dbReference type="Proteomes" id="UP001445076">
    <property type="component" value="Unassembled WGS sequence"/>
</dbReference>
<feature type="compositionally biased region" description="Acidic residues" evidence="1">
    <location>
        <begin position="360"/>
        <end position="373"/>
    </location>
</feature>
<dbReference type="EMBL" id="JARKIK010000002">
    <property type="protein sequence ID" value="KAK8753574.1"/>
    <property type="molecule type" value="Genomic_DNA"/>
</dbReference>
<feature type="compositionally biased region" description="Low complexity" evidence="1">
    <location>
        <begin position="314"/>
        <end position="323"/>
    </location>
</feature>
<organism evidence="2 3">
    <name type="scientific">Cherax quadricarinatus</name>
    <name type="common">Australian red claw crayfish</name>
    <dbReference type="NCBI Taxonomy" id="27406"/>
    <lineage>
        <taxon>Eukaryota</taxon>
        <taxon>Metazoa</taxon>
        <taxon>Ecdysozoa</taxon>
        <taxon>Arthropoda</taxon>
        <taxon>Crustacea</taxon>
        <taxon>Multicrustacea</taxon>
        <taxon>Malacostraca</taxon>
        <taxon>Eumalacostraca</taxon>
        <taxon>Eucarida</taxon>
        <taxon>Decapoda</taxon>
        <taxon>Pleocyemata</taxon>
        <taxon>Astacidea</taxon>
        <taxon>Parastacoidea</taxon>
        <taxon>Parastacidae</taxon>
        <taxon>Cherax</taxon>
    </lineage>
</organism>
<reference evidence="2 3" key="1">
    <citation type="journal article" date="2024" name="BMC Genomics">
        <title>Genome assembly of redclaw crayfish (Cherax quadricarinatus) provides insights into its immune adaptation and hypoxia tolerance.</title>
        <authorList>
            <person name="Liu Z."/>
            <person name="Zheng J."/>
            <person name="Li H."/>
            <person name="Fang K."/>
            <person name="Wang S."/>
            <person name="He J."/>
            <person name="Zhou D."/>
            <person name="Weng S."/>
            <person name="Chi M."/>
            <person name="Gu Z."/>
            <person name="He J."/>
            <person name="Li F."/>
            <person name="Wang M."/>
        </authorList>
    </citation>
    <scope>NUCLEOTIDE SEQUENCE [LARGE SCALE GENOMIC DNA]</scope>
    <source>
        <strain evidence="2">ZL_2023a</strain>
    </source>
</reference>
<accession>A0AAW0YP78</accession>
<evidence type="ECO:0000313" key="3">
    <source>
        <dbReference type="Proteomes" id="UP001445076"/>
    </source>
</evidence>
<evidence type="ECO:0000256" key="1">
    <source>
        <dbReference type="SAM" id="MobiDB-lite"/>
    </source>
</evidence>
<feature type="compositionally biased region" description="Basic and acidic residues" evidence="1">
    <location>
        <begin position="18"/>
        <end position="34"/>
    </location>
</feature>
<gene>
    <name evidence="2" type="ORF">OTU49_000310</name>
</gene>
<feature type="region of interest" description="Disordered" evidence="1">
    <location>
        <begin position="218"/>
        <end position="378"/>
    </location>
</feature>